<reference evidence="9 10" key="1">
    <citation type="submission" date="2023-10" db="EMBL/GenBank/DDBJ databases">
        <title>Y20.</title>
        <authorList>
            <person name="Zhang G."/>
            <person name="Ding Y."/>
        </authorList>
    </citation>
    <scope>NUCLEOTIDE SEQUENCE [LARGE SCALE GENOMIC DNA]</scope>
    <source>
        <strain evidence="9 10">Y20</strain>
    </source>
</reference>
<keyword evidence="6 7" id="KW-0472">Membrane</keyword>
<accession>A0AAU0MGM4</accession>
<dbReference type="KEGG" id="mliy:RYJ27_11990"/>
<name>A0AAU0MGM4_9MICO</name>
<dbReference type="CDD" id="cd06261">
    <property type="entry name" value="TM_PBP2"/>
    <property type="match status" value="1"/>
</dbReference>
<dbReference type="PANTHER" id="PTHR43005">
    <property type="entry name" value="BLR7065 PROTEIN"/>
    <property type="match status" value="1"/>
</dbReference>
<dbReference type="InterPro" id="IPR000515">
    <property type="entry name" value="MetI-like"/>
</dbReference>
<dbReference type="InterPro" id="IPR035906">
    <property type="entry name" value="MetI-like_sf"/>
</dbReference>
<keyword evidence="10" id="KW-1185">Reference proteome</keyword>
<gene>
    <name evidence="9" type="ORF">RYJ27_11990</name>
</gene>
<evidence type="ECO:0000256" key="2">
    <source>
        <dbReference type="ARBA" id="ARBA00022448"/>
    </source>
</evidence>
<evidence type="ECO:0000313" key="10">
    <source>
        <dbReference type="Proteomes" id="UP001329313"/>
    </source>
</evidence>
<dbReference type="Gene3D" id="1.10.3720.10">
    <property type="entry name" value="MetI-like"/>
    <property type="match status" value="1"/>
</dbReference>
<evidence type="ECO:0000256" key="1">
    <source>
        <dbReference type="ARBA" id="ARBA00004651"/>
    </source>
</evidence>
<dbReference type="EMBL" id="CP137080">
    <property type="protein sequence ID" value="WOQ69406.1"/>
    <property type="molecule type" value="Genomic_DNA"/>
</dbReference>
<evidence type="ECO:0000256" key="5">
    <source>
        <dbReference type="ARBA" id="ARBA00022989"/>
    </source>
</evidence>
<evidence type="ECO:0000313" key="9">
    <source>
        <dbReference type="EMBL" id="WOQ69406.1"/>
    </source>
</evidence>
<evidence type="ECO:0000256" key="3">
    <source>
        <dbReference type="ARBA" id="ARBA00022475"/>
    </source>
</evidence>
<evidence type="ECO:0000259" key="8">
    <source>
        <dbReference type="PROSITE" id="PS50928"/>
    </source>
</evidence>
<feature type="transmembrane region" description="Helical" evidence="7">
    <location>
        <begin position="94"/>
        <end position="115"/>
    </location>
</feature>
<feature type="domain" description="ABC transmembrane type-1" evidence="8">
    <location>
        <begin position="57"/>
        <end position="270"/>
    </location>
</feature>
<dbReference type="PROSITE" id="PS50928">
    <property type="entry name" value="ABC_TM1"/>
    <property type="match status" value="1"/>
</dbReference>
<protein>
    <submittedName>
        <fullName evidence="9">Sugar ABC transporter permease</fullName>
    </submittedName>
</protein>
<feature type="transmembrane region" description="Helical" evidence="7">
    <location>
        <begin position="189"/>
        <end position="210"/>
    </location>
</feature>
<sequence>MTAPAIIALGVTALFPLLWTISLSVQDFRVGAGGDSSFVGAENYVGVLTSPEFVHALMQTLGYVATTLLLELIVGLPIALALHRATTGRRILRVIVALPLMVAPVVAALAFKFLFSSDYGLINRGLEILGLPEPTWFADVWLARTTILVSNLWLALPFVVLVLLAGLANIPDELVEAARTDGASRWRTFVHIILPLLRPAILIILVIRLADAFRVFDAVYVLTGGGPANSTEVMSSYLYRLMFTRADFPGAAAATILFVIVIAVCAGSIFFLLRDREDRR</sequence>
<proteinExistence type="inferred from homology"/>
<keyword evidence="2 7" id="KW-0813">Transport</keyword>
<feature type="transmembrane region" description="Helical" evidence="7">
    <location>
        <begin position="251"/>
        <end position="273"/>
    </location>
</feature>
<dbReference type="Proteomes" id="UP001329313">
    <property type="component" value="Chromosome"/>
</dbReference>
<dbReference type="GO" id="GO:0055085">
    <property type="term" value="P:transmembrane transport"/>
    <property type="evidence" value="ECO:0007669"/>
    <property type="project" value="InterPro"/>
</dbReference>
<dbReference type="Pfam" id="PF00528">
    <property type="entry name" value="BPD_transp_1"/>
    <property type="match status" value="1"/>
</dbReference>
<feature type="transmembrane region" description="Helical" evidence="7">
    <location>
        <begin position="61"/>
        <end position="82"/>
    </location>
</feature>
<dbReference type="SUPFAM" id="SSF161098">
    <property type="entry name" value="MetI-like"/>
    <property type="match status" value="1"/>
</dbReference>
<evidence type="ECO:0000256" key="4">
    <source>
        <dbReference type="ARBA" id="ARBA00022692"/>
    </source>
</evidence>
<organism evidence="9 10">
    <name type="scientific">Microbacterium limosum</name>
    <dbReference type="NCBI Taxonomy" id="3079935"/>
    <lineage>
        <taxon>Bacteria</taxon>
        <taxon>Bacillati</taxon>
        <taxon>Actinomycetota</taxon>
        <taxon>Actinomycetes</taxon>
        <taxon>Micrococcales</taxon>
        <taxon>Microbacteriaceae</taxon>
        <taxon>Microbacterium</taxon>
    </lineage>
</organism>
<dbReference type="PANTHER" id="PTHR43005:SF1">
    <property type="entry name" value="SPERMIDINE_PUTRESCINE TRANSPORT SYSTEM PERMEASE PROTEIN"/>
    <property type="match status" value="1"/>
</dbReference>
<comment type="subcellular location">
    <subcellularLocation>
        <location evidence="1 7">Cell membrane</location>
        <topology evidence="1 7">Multi-pass membrane protein</topology>
    </subcellularLocation>
</comment>
<keyword evidence="5 7" id="KW-1133">Transmembrane helix</keyword>
<dbReference type="RefSeq" id="WP_330170530.1">
    <property type="nucleotide sequence ID" value="NZ_CP137080.1"/>
</dbReference>
<dbReference type="AlphaFoldDB" id="A0AAU0MGM4"/>
<feature type="transmembrane region" description="Helical" evidence="7">
    <location>
        <begin position="141"/>
        <end position="168"/>
    </location>
</feature>
<evidence type="ECO:0000256" key="7">
    <source>
        <dbReference type="RuleBase" id="RU363032"/>
    </source>
</evidence>
<keyword evidence="4 7" id="KW-0812">Transmembrane</keyword>
<dbReference type="GO" id="GO:0005886">
    <property type="term" value="C:plasma membrane"/>
    <property type="evidence" value="ECO:0007669"/>
    <property type="project" value="UniProtKB-SubCell"/>
</dbReference>
<keyword evidence="3" id="KW-1003">Cell membrane</keyword>
<evidence type="ECO:0000256" key="6">
    <source>
        <dbReference type="ARBA" id="ARBA00023136"/>
    </source>
</evidence>
<comment type="similarity">
    <text evidence="7">Belongs to the binding-protein-dependent transport system permease family.</text>
</comment>